<comment type="caution">
    <text evidence="3">The sequence shown here is derived from an EMBL/GenBank/DDBJ whole genome shotgun (WGS) entry which is preliminary data.</text>
</comment>
<dbReference type="PANTHER" id="PTHR43252:SF2">
    <property type="entry name" value="TRANSCRIPTION REGULATOR, PADR-LIKE FAMILY"/>
    <property type="match status" value="1"/>
</dbReference>
<dbReference type="Proteomes" id="UP000295198">
    <property type="component" value="Unassembled WGS sequence"/>
</dbReference>
<dbReference type="OrthoDB" id="3186544at2"/>
<dbReference type="Gene3D" id="1.10.10.10">
    <property type="entry name" value="Winged helix-like DNA-binding domain superfamily/Winged helix DNA-binding domain"/>
    <property type="match status" value="1"/>
</dbReference>
<gene>
    <name evidence="3" type="ORF">EKO23_20400</name>
</gene>
<proteinExistence type="predicted"/>
<sequence length="234" mass="26287">MSRVDRTPALTTTSFAILGLLAIRPWTTYELAVQMERTLNRVWPRARSRLYEEPKKLVAHGLAEAARETVGRRPRTVYTITEEGRRALAEWLRTPGAGPSLEFEQNLKLFFADFGTRDDALAQLEAAREWATAQLEVFVTAARDYVEDRGPFPQRLAVTSPGARFLVDFYDLVDRWAAWASTIVQGWPEDPSQAEPTLEVDQYILRLAEERARRPGGDAAVPAPDLAPHQVSGP</sequence>
<protein>
    <submittedName>
        <fullName evidence="3">PadR family transcriptional regulator</fullName>
    </submittedName>
</protein>
<dbReference type="InterPro" id="IPR036388">
    <property type="entry name" value="WH-like_DNA-bd_sf"/>
</dbReference>
<accession>A0A4Q4Z691</accession>
<evidence type="ECO:0000256" key="1">
    <source>
        <dbReference type="SAM" id="MobiDB-lite"/>
    </source>
</evidence>
<feature type="domain" description="Transcription regulator PadR N-terminal" evidence="2">
    <location>
        <begin position="17"/>
        <end position="90"/>
    </location>
</feature>
<organism evidence="3 4">
    <name type="scientific">Nocardioides guangzhouensis</name>
    <dbReference type="NCBI Taxonomy" id="2497878"/>
    <lineage>
        <taxon>Bacteria</taxon>
        <taxon>Bacillati</taxon>
        <taxon>Actinomycetota</taxon>
        <taxon>Actinomycetes</taxon>
        <taxon>Propionibacteriales</taxon>
        <taxon>Nocardioidaceae</taxon>
        <taxon>Nocardioides</taxon>
    </lineage>
</organism>
<keyword evidence="4" id="KW-1185">Reference proteome</keyword>
<name>A0A4Q4Z691_9ACTN</name>
<evidence type="ECO:0000313" key="4">
    <source>
        <dbReference type="Proteomes" id="UP000295198"/>
    </source>
</evidence>
<dbReference type="Pfam" id="PF03551">
    <property type="entry name" value="PadR"/>
    <property type="match status" value="1"/>
</dbReference>
<evidence type="ECO:0000313" key="3">
    <source>
        <dbReference type="EMBL" id="RYP82978.1"/>
    </source>
</evidence>
<dbReference type="AlphaFoldDB" id="A0A4Q4Z691"/>
<reference evidence="3 4" key="1">
    <citation type="submission" date="2019-01" db="EMBL/GenBank/DDBJ databases">
        <title>Nocardioides guangzhouensis sp. nov., an actinobacterium isolated from soil.</title>
        <authorList>
            <person name="Fu Y."/>
            <person name="Cai Y."/>
            <person name="Lin Z."/>
            <person name="Chen P."/>
        </authorList>
    </citation>
    <scope>NUCLEOTIDE SEQUENCE [LARGE SCALE GENOMIC DNA]</scope>
    <source>
        <strain evidence="3 4">130</strain>
    </source>
</reference>
<dbReference type="InterPro" id="IPR036390">
    <property type="entry name" value="WH_DNA-bd_sf"/>
</dbReference>
<dbReference type="EMBL" id="SDKM01000039">
    <property type="protein sequence ID" value="RYP82978.1"/>
    <property type="molecule type" value="Genomic_DNA"/>
</dbReference>
<feature type="region of interest" description="Disordered" evidence="1">
    <location>
        <begin position="214"/>
        <end position="234"/>
    </location>
</feature>
<dbReference type="InterPro" id="IPR005149">
    <property type="entry name" value="Tscrpt_reg_PadR_N"/>
</dbReference>
<dbReference type="SUPFAM" id="SSF46785">
    <property type="entry name" value="Winged helix' DNA-binding domain"/>
    <property type="match status" value="1"/>
</dbReference>
<evidence type="ECO:0000259" key="2">
    <source>
        <dbReference type="Pfam" id="PF03551"/>
    </source>
</evidence>
<dbReference type="PANTHER" id="PTHR43252">
    <property type="entry name" value="TRANSCRIPTIONAL REGULATOR YQJI"/>
    <property type="match status" value="1"/>
</dbReference>